<sequence length="647" mass="71079">MVVPSSFSAVKAHLDQIQSDPSVSIDTTLLDKLKIELTENVDPSVPATLLTQIPQILPVLQEDPTPLTVLGTRATAYFSFVDIRSINPPVNFVAGFKAPSPPINLLALSLLEKAGRVPSDAAIVAGDSELVASLLELWLSTSSTEVAQAALDTIWALLEIDDDITRENEADDKVGGQGLVWRRMFTDRDVYGIFFSTCSLSDNGPGNLLKRDKTVAQGRLMGLLERAGRLRWDIISTSQVPEIESKYQSNSLLHFAACQMVDKSDVLMHMTLLNFFRDLLEIDAPGLVARSYVQSASTFSSPALDFLIAHNVHPTVVEYYLDESKLDPVDLSFLYGPVMTYVAQYTELYPNHFLQNQQRLLDRVLERVTESLRISSTQWAHGQIPSGQLNVLSSLPRVLLVEASKQGLNPVLVLPTNPPSREALNALAKIFHGPQRSSTPNSTELNSSGQTPTDWHKEAAAARFLYFAYLNHHPNLWRDIVASADILVMKDVSLASMSFMQAIVTANWQTLTGEVITPVPSMGTRFQLPSEQNLGSVSPSVQGSLPASGSWAVLTPPALLTLLPYLFKPPRSYAEFVGGGAGDAENAVWKIATAKYDVLVTLHDRMKELDDKTPEFEDIVRTLRQRVRDGPLGPTTRTVPNVETIGL</sequence>
<gene>
    <name evidence="2" type="ORF">EURHEDRAFT_414398</name>
</gene>
<dbReference type="EMBL" id="KK088431">
    <property type="protein sequence ID" value="EYE93575.1"/>
    <property type="molecule type" value="Genomic_DNA"/>
</dbReference>
<dbReference type="HOGENOM" id="CLU_014593_0_0_1"/>
<dbReference type="AlphaFoldDB" id="A0A017SBM0"/>
<evidence type="ECO:0000313" key="2">
    <source>
        <dbReference type="EMBL" id="EYE93575.1"/>
    </source>
</evidence>
<dbReference type="STRING" id="1388766.A0A017SBM0"/>
<name>A0A017SBM0_ASPRC</name>
<proteinExistence type="predicted"/>
<organism evidence="2 3">
    <name type="scientific">Aspergillus ruber (strain CBS 135680)</name>
    <dbReference type="NCBI Taxonomy" id="1388766"/>
    <lineage>
        <taxon>Eukaryota</taxon>
        <taxon>Fungi</taxon>
        <taxon>Dikarya</taxon>
        <taxon>Ascomycota</taxon>
        <taxon>Pezizomycotina</taxon>
        <taxon>Eurotiomycetes</taxon>
        <taxon>Eurotiomycetidae</taxon>
        <taxon>Eurotiales</taxon>
        <taxon>Aspergillaceae</taxon>
        <taxon>Aspergillus</taxon>
        <taxon>Aspergillus subgen. Aspergillus</taxon>
    </lineage>
</organism>
<reference evidence="3" key="1">
    <citation type="journal article" date="2014" name="Nat. Commun.">
        <title>Genomic adaptations of the halophilic Dead Sea filamentous fungus Eurotium rubrum.</title>
        <authorList>
            <person name="Kis-Papo T."/>
            <person name="Weig A.R."/>
            <person name="Riley R."/>
            <person name="Persoh D."/>
            <person name="Salamov A."/>
            <person name="Sun H."/>
            <person name="Lipzen A."/>
            <person name="Wasser S.P."/>
            <person name="Rambold G."/>
            <person name="Grigoriev I.V."/>
            <person name="Nevo E."/>
        </authorList>
    </citation>
    <scope>NUCLEOTIDE SEQUENCE [LARGE SCALE GENOMIC DNA]</scope>
    <source>
        <strain evidence="3">CBS 135680</strain>
    </source>
</reference>
<feature type="compositionally biased region" description="Polar residues" evidence="1">
    <location>
        <begin position="435"/>
        <end position="453"/>
    </location>
</feature>
<dbReference type="GeneID" id="63697541"/>
<dbReference type="RefSeq" id="XP_040637263.1">
    <property type="nucleotide sequence ID" value="XM_040782417.1"/>
</dbReference>
<keyword evidence="3" id="KW-1185">Reference proteome</keyword>
<feature type="region of interest" description="Disordered" evidence="1">
    <location>
        <begin position="433"/>
        <end position="453"/>
    </location>
</feature>
<dbReference type="OrthoDB" id="4538483at2759"/>
<evidence type="ECO:0000313" key="3">
    <source>
        <dbReference type="Proteomes" id="UP000019804"/>
    </source>
</evidence>
<dbReference type="Proteomes" id="UP000019804">
    <property type="component" value="Unassembled WGS sequence"/>
</dbReference>
<evidence type="ECO:0000256" key="1">
    <source>
        <dbReference type="SAM" id="MobiDB-lite"/>
    </source>
</evidence>
<protein>
    <submittedName>
        <fullName evidence="2">Uncharacterized protein</fullName>
    </submittedName>
</protein>
<accession>A0A017SBM0</accession>